<dbReference type="Pfam" id="PF03237">
    <property type="entry name" value="Terminase_6N"/>
    <property type="match status" value="1"/>
</dbReference>
<protein>
    <submittedName>
        <fullName evidence="1">Phage Terminase</fullName>
    </submittedName>
</protein>
<evidence type="ECO:0000313" key="1">
    <source>
        <dbReference type="EMBL" id="SET43161.1"/>
    </source>
</evidence>
<evidence type="ECO:0000313" key="2">
    <source>
        <dbReference type="Proteomes" id="UP000199361"/>
    </source>
</evidence>
<reference evidence="1 2" key="1">
    <citation type="submission" date="2016-10" db="EMBL/GenBank/DDBJ databases">
        <authorList>
            <person name="de Groot N.N."/>
        </authorList>
    </citation>
    <scope>NUCLEOTIDE SEQUENCE [LARGE SCALE GENOMIC DNA]</scope>
    <source>
        <strain evidence="1 2">CGMCC 4.5598</strain>
    </source>
</reference>
<dbReference type="RefSeq" id="WP_177240550.1">
    <property type="nucleotide sequence ID" value="NZ_FOHX01000003.1"/>
</dbReference>
<dbReference type="Gene3D" id="3.40.50.300">
    <property type="entry name" value="P-loop containing nucleotide triphosphate hydrolases"/>
    <property type="match status" value="1"/>
</dbReference>
<dbReference type="PANTHER" id="PTHR41287:SF1">
    <property type="entry name" value="PROTEIN YMFN"/>
    <property type="match status" value="1"/>
</dbReference>
<dbReference type="AlphaFoldDB" id="A0A1I0ED33"/>
<dbReference type="InterPro" id="IPR005021">
    <property type="entry name" value="Terminase_largesu-like"/>
</dbReference>
<accession>A0A1I0ED33</accession>
<name>A0A1I0ED33_9ACTN</name>
<organism evidence="1 2">
    <name type="scientific">Nonomuraea wenchangensis</name>
    <dbReference type="NCBI Taxonomy" id="568860"/>
    <lineage>
        <taxon>Bacteria</taxon>
        <taxon>Bacillati</taxon>
        <taxon>Actinomycetota</taxon>
        <taxon>Actinomycetes</taxon>
        <taxon>Streptosporangiales</taxon>
        <taxon>Streptosporangiaceae</taxon>
        <taxon>Nonomuraea</taxon>
    </lineage>
</organism>
<sequence length="443" mass="49485">MPWQQYVVDVALEYDPNTGLLFYEEVVLTVPRQSGKTTLLLSAMVQRAIGFGEKQRIIYTAQNRISARKKWEDEHVETLRKSKEFKKLFSVRKQLGQEAIRWNNGSTHGIESNTEKAGHGETLDMGVIDEAFAQEDDRLEQAFKPAMSTRPLAQLWVLSTAGNAKSTYLRSKVDAGRAHVREGLDCGVCYFEWSAPPEADPGDPATWWACMPALGHTISEKKIAGFYKSMKLPEFRRAFLNQWPDDSPDEWLVIPKPSWDNLFDEDSDARDLLVFSADVTPDRSMGSIVLAGKRSDGLIHVELTDNKRGTGWMLGRLIELNDRWKPACVAIDERGNAAFLIPGLIAAGVNVVKPYAREIASASAYVYDAVTDMKTIRHLDQPELNSALAGAVKRELSGGWSWARLSPSVDISPLVAMTNAVWGLELNPNAHKKKGSRPKVRFL</sequence>
<gene>
    <name evidence="1" type="ORF">SAMN05421811_1033</name>
</gene>
<dbReference type="Proteomes" id="UP000199361">
    <property type="component" value="Unassembled WGS sequence"/>
</dbReference>
<dbReference type="STRING" id="568860.SAMN05421811_1033"/>
<keyword evidence="2" id="KW-1185">Reference proteome</keyword>
<dbReference type="EMBL" id="FOHX01000003">
    <property type="protein sequence ID" value="SET43161.1"/>
    <property type="molecule type" value="Genomic_DNA"/>
</dbReference>
<dbReference type="InterPro" id="IPR027417">
    <property type="entry name" value="P-loop_NTPase"/>
</dbReference>
<proteinExistence type="predicted"/>
<dbReference type="PANTHER" id="PTHR41287">
    <property type="match status" value="1"/>
</dbReference>